<gene>
    <name evidence="2" type="ORF">N24_0960</name>
</gene>
<reference evidence="2 3" key="1">
    <citation type="submission" date="2016-02" db="EMBL/GenBank/DDBJ databases">
        <title>Corynebacterium glutamicum N24 whole genome sequencing project.</title>
        <authorList>
            <person name="Matsutani M."/>
            <person name="Nangtapong N."/>
            <person name="Yakushi T."/>
            <person name="Matsushita K."/>
        </authorList>
    </citation>
    <scope>NUCLEOTIDE SEQUENCE [LARGE SCALE GENOMIC DNA]</scope>
    <source>
        <strain evidence="2 3">N24</strain>
    </source>
</reference>
<keyword evidence="1" id="KW-0812">Transmembrane</keyword>
<sequence length="69" mass="7415">MNLDVTGEMRTGEDAHGSDYFTSLFLLRQLCNSTLLSAILLVGVIGKFMAELGELTVLFKAGLGCPTCM</sequence>
<feature type="transmembrane region" description="Helical" evidence="1">
    <location>
        <begin position="20"/>
        <end position="45"/>
    </location>
</feature>
<dbReference type="Proteomes" id="UP000218244">
    <property type="component" value="Chromosome"/>
</dbReference>
<evidence type="ECO:0000313" key="2">
    <source>
        <dbReference type="EMBL" id="BAU95222.1"/>
    </source>
</evidence>
<dbReference type="EMBL" id="AP017369">
    <property type="protein sequence ID" value="BAU95222.1"/>
    <property type="molecule type" value="Genomic_DNA"/>
</dbReference>
<evidence type="ECO:0000256" key="1">
    <source>
        <dbReference type="SAM" id="Phobius"/>
    </source>
</evidence>
<keyword evidence="1" id="KW-0472">Membrane</keyword>
<evidence type="ECO:0000313" key="3">
    <source>
        <dbReference type="Proteomes" id="UP000218244"/>
    </source>
</evidence>
<keyword evidence="1" id="KW-1133">Transmembrane helix</keyword>
<protein>
    <submittedName>
        <fullName evidence="2">Uncharacterized protein</fullName>
    </submittedName>
</protein>
<name>A0A161J849_9CORY</name>
<proteinExistence type="predicted"/>
<organism evidence="2 3">
    <name type="scientific">Corynebacterium suranareeae</name>
    <dbReference type="NCBI Taxonomy" id="2506452"/>
    <lineage>
        <taxon>Bacteria</taxon>
        <taxon>Bacillati</taxon>
        <taxon>Actinomycetota</taxon>
        <taxon>Actinomycetes</taxon>
        <taxon>Mycobacteriales</taxon>
        <taxon>Corynebacteriaceae</taxon>
        <taxon>Corynebacterium</taxon>
    </lineage>
</organism>
<keyword evidence="3" id="KW-1185">Reference proteome</keyword>
<dbReference type="AlphaFoldDB" id="A0A161J849"/>
<dbReference type="KEGG" id="csur:N24_0960"/>
<accession>A0A161J849</accession>